<protein>
    <submittedName>
        <fullName evidence="1">Uncharacterized protein</fullName>
    </submittedName>
</protein>
<evidence type="ECO:0000313" key="1">
    <source>
        <dbReference type="EMBL" id="CAI4000636.1"/>
    </source>
</evidence>
<dbReference type="EMBL" id="CAMXCT010002813">
    <property type="protein sequence ID" value="CAI4000636.1"/>
    <property type="molecule type" value="Genomic_DNA"/>
</dbReference>
<organism evidence="1">
    <name type="scientific">Cladocopium goreaui</name>
    <dbReference type="NCBI Taxonomy" id="2562237"/>
    <lineage>
        <taxon>Eukaryota</taxon>
        <taxon>Sar</taxon>
        <taxon>Alveolata</taxon>
        <taxon>Dinophyceae</taxon>
        <taxon>Suessiales</taxon>
        <taxon>Symbiodiniaceae</taxon>
        <taxon>Cladocopium</taxon>
    </lineage>
</organism>
<evidence type="ECO:0000313" key="3">
    <source>
        <dbReference type="Proteomes" id="UP001152797"/>
    </source>
</evidence>
<gene>
    <name evidence="1" type="ORF">C1SCF055_LOCUS26742</name>
</gene>
<dbReference type="EMBL" id="CAMXCT030002813">
    <property type="protein sequence ID" value="CAL4787948.1"/>
    <property type="molecule type" value="Genomic_DNA"/>
</dbReference>
<dbReference type="EMBL" id="CAMXCT020002813">
    <property type="protein sequence ID" value="CAL1154011.1"/>
    <property type="molecule type" value="Genomic_DNA"/>
</dbReference>
<sequence length="104" mass="11819">MTVRSSPRQDEETGLCKVMRQAEHFELHHSSLCDKMWKCPAEAMVLVIQKMLKELRQMTPQELHLLDLQLLEATAELLSYLEVSNLDLHPEDVEEASLVACGSA</sequence>
<proteinExistence type="predicted"/>
<dbReference type="Proteomes" id="UP001152797">
    <property type="component" value="Unassembled WGS sequence"/>
</dbReference>
<reference evidence="2 3" key="2">
    <citation type="submission" date="2024-05" db="EMBL/GenBank/DDBJ databases">
        <authorList>
            <person name="Chen Y."/>
            <person name="Shah S."/>
            <person name="Dougan E. K."/>
            <person name="Thang M."/>
            <person name="Chan C."/>
        </authorList>
    </citation>
    <scope>NUCLEOTIDE SEQUENCE [LARGE SCALE GENOMIC DNA]</scope>
</reference>
<name>A0A9P1D0D1_9DINO</name>
<accession>A0A9P1D0D1</accession>
<comment type="caution">
    <text evidence="1">The sequence shown here is derived from an EMBL/GenBank/DDBJ whole genome shotgun (WGS) entry which is preliminary data.</text>
</comment>
<evidence type="ECO:0000313" key="2">
    <source>
        <dbReference type="EMBL" id="CAL4787948.1"/>
    </source>
</evidence>
<reference evidence="1" key="1">
    <citation type="submission" date="2022-10" db="EMBL/GenBank/DDBJ databases">
        <authorList>
            <person name="Chen Y."/>
            <person name="Dougan E. K."/>
            <person name="Chan C."/>
            <person name="Rhodes N."/>
            <person name="Thang M."/>
        </authorList>
    </citation>
    <scope>NUCLEOTIDE SEQUENCE</scope>
</reference>
<dbReference type="AlphaFoldDB" id="A0A9P1D0D1"/>
<keyword evidence="3" id="KW-1185">Reference proteome</keyword>